<dbReference type="AlphaFoldDB" id="A0A417XVF2"/>
<comment type="caution">
    <text evidence="3">The sequence shown here is derived from an EMBL/GenBank/DDBJ whole genome shotgun (WGS) entry which is preliminary data.</text>
</comment>
<keyword evidence="4" id="KW-1185">Reference proteome</keyword>
<dbReference type="InterPro" id="IPR055787">
    <property type="entry name" value="DUF7363"/>
</dbReference>
<name>A0A417XVF2_9ACTN</name>
<feature type="compositionally biased region" description="Polar residues" evidence="1">
    <location>
        <begin position="298"/>
        <end position="315"/>
    </location>
</feature>
<dbReference type="EMBL" id="QXGH01000035">
    <property type="protein sequence ID" value="RHW24157.1"/>
    <property type="molecule type" value="Genomic_DNA"/>
</dbReference>
<dbReference type="Proteomes" id="UP000283644">
    <property type="component" value="Unassembled WGS sequence"/>
</dbReference>
<evidence type="ECO:0000313" key="3">
    <source>
        <dbReference type="EMBL" id="RHW24157.1"/>
    </source>
</evidence>
<protein>
    <recommendedName>
        <fullName evidence="2">DUF7363 domain-containing protein</fullName>
    </recommendedName>
</protein>
<gene>
    <name evidence="3" type="ORF">D0Z08_25905</name>
</gene>
<evidence type="ECO:0000259" key="2">
    <source>
        <dbReference type="Pfam" id="PF24063"/>
    </source>
</evidence>
<proteinExistence type="predicted"/>
<accession>A0A417XVF2</accession>
<sequence length="353" mass="38776">MLGDETIALDDGRVRVRQTSGLSVTVEQPSRTVSVGRRRVHFKYALEVSAQDMGGRLTITTSSAGKRLLTVLVAVGGRYHLVPESRRRGRERTFTLEISAAGTEQVVVIEHTAGLVFEDLPGPLPELEDFWRRETVLPRQFDRTRRARAEPPPMDGPIVAGGGGPLPEEIVRESFIRADEMAEAIPDPPPEPAQAVLAEVGANMPSEVHLDDTVPVEVLLSRKEVSTFAGTSHDEQVIVMDPDKPLDLVLLRRGFDLDAREVPFETGRRSLHLSSEDASEVKVVFWLRAAQEGVGEVQASSGRTTPCRSPRSASRQPCCPRRTRPGTAQRPRRPPETGLPPSDQPPCGDSSRW</sequence>
<evidence type="ECO:0000313" key="4">
    <source>
        <dbReference type="Proteomes" id="UP000283644"/>
    </source>
</evidence>
<organism evidence="3 4">
    <name type="scientific">Nocardioides immobilis</name>
    <dbReference type="NCBI Taxonomy" id="2049295"/>
    <lineage>
        <taxon>Bacteria</taxon>
        <taxon>Bacillati</taxon>
        <taxon>Actinomycetota</taxon>
        <taxon>Actinomycetes</taxon>
        <taxon>Propionibacteriales</taxon>
        <taxon>Nocardioidaceae</taxon>
        <taxon>Nocardioides</taxon>
    </lineage>
</organism>
<dbReference type="Pfam" id="PF24063">
    <property type="entry name" value="DUF7363"/>
    <property type="match status" value="1"/>
</dbReference>
<feature type="region of interest" description="Disordered" evidence="1">
    <location>
        <begin position="295"/>
        <end position="353"/>
    </location>
</feature>
<reference evidence="3 4" key="1">
    <citation type="submission" date="2018-09" db="EMBL/GenBank/DDBJ databases">
        <title>Genome sequencing of Nocardioides immobilis CCTCC AB 2017083 for comparison to Nocardioides silvaticus.</title>
        <authorList>
            <person name="Li C."/>
            <person name="Wang G."/>
        </authorList>
    </citation>
    <scope>NUCLEOTIDE SEQUENCE [LARGE SCALE GENOMIC DNA]</scope>
    <source>
        <strain evidence="3 4">CCTCC AB 2017083</strain>
    </source>
</reference>
<evidence type="ECO:0000256" key="1">
    <source>
        <dbReference type="SAM" id="MobiDB-lite"/>
    </source>
</evidence>
<feature type="domain" description="DUF7363" evidence="2">
    <location>
        <begin position="202"/>
        <end position="298"/>
    </location>
</feature>